<reference evidence="1" key="1">
    <citation type="submission" date="2018-05" db="EMBL/GenBank/DDBJ databases">
        <authorList>
            <person name="Lanie J.A."/>
            <person name="Ng W.-L."/>
            <person name="Kazmierczak K.M."/>
            <person name="Andrzejewski T.M."/>
            <person name="Davidsen T.M."/>
            <person name="Wayne K.J."/>
            <person name="Tettelin H."/>
            <person name="Glass J.I."/>
            <person name="Rusch D."/>
            <person name="Podicherti R."/>
            <person name="Tsui H.-C.T."/>
            <person name="Winkler M.E."/>
        </authorList>
    </citation>
    <scope>NUCLEOTIDE SEQUENCE</scope>
</reference>
<dbReference type="EMBL" id="UINC01109762">
    <property type="protein sequence ID" value="SVC76799.1"/>
    <property type="molecule type" value="Genomic_DNA"/>
</dbReference>
<name>A0A382PTZ1_9ZZZZ</name>
<dbReference type="AlphaFoldDB" id="A0A382PTZ1"/>
<evidence type="ECO:0000313" key="1">
    <source>
        <dbReference type="EMBL" id="SVC76799.1"/>
    </source>
</evidence>
<accession>A0A382PTZ1</accession>
<gene>
    <name evidence="1" type="ORF">METZ01_LOCUS329653</name>
</gene>
<organism evidence="1">
    <name type="scientific">marine metagenome</name>
    <dbReference type="NCBI Taxonomy" id="408172"/>
    <lineage>
        <taxon>unclassified sequences</taxon>
        <taxon>metagenomes</taxon>
        <taxon>ecological metagenomes</taxon>
    </lineage>
</organism>
<proteinExistence type="predicted"/>
<protein>
    <submittedName>
        <fullName evidence="1">Uncharacterized protein</fullName>
    </submittedName>
</protein>
<sequence length="89" mass="9239">MFGASNPLVSETYIVKSIKVTSAGTPTVTVTNDSITNIKSAALTANITTELLTMPLVVVGGTNLTVLSSSADSFDVAISYLNIKKEVTT</sequence>